<evidence type="ECO:0000256" key="1">
    <source>
        <dbReference type="SAM" id="Phobius"/>
    </source>
</evidence>
<evidence type="ECO:0000313" key="2">
    <source>
        <dbReference type="EMBL" id="PKV80075.1"/>
    </source>
</evidence>
<dbReference type="InterPro" id="IPR015943">
    <property type="entry name" value="WD40/YVTN_repeat-like_dom_sf"/>
</dbReference>
<organism evidence="2 3">
    <name type="scientific">Nocardia fluminea</name>
    <dbReference type="NCBI Taxonomy" id="134984"/>
    <lineage>
        <taxon>Bacteria</taxon>
        <taxon>Bacillati</taxon>
        <taxon>Actinomycetota</taxon>
        <taxon>Actinomycetes</taxon>
        <taxon>Mycobacteriales</taxon>
        <taxon>Nocardiaceae</taxon>
        <taxon>Nocardia</taxon>
    </lineage>
</organism>
<keyword evidence="1" id="KW-0812">Transmembrane</keyword>
<protein>
    <recommendedName>
        <fullName evidence="4">Pyrroloquinoline-quinone binding quinoprotein</fullName>
    </recommendedName>
</protein>
<dbReference type="InterPro" id="IPR011047">
    <property type="entry name" value="Quinoprotein_ADH-like_sf"/>
</dbReference>
<proteinExistence type="predicted"/>
<dbReference type="AlphaFoldDB" id="A0A2N3VER4"/>
<name>A0A2N3VER4_9NOCA</name>
<keyword evidence="3" id="KW-1185">Reference proteome</keyword>
<dbReference type="EMBL" id="PJMW01000002">
    <property type="protein sequence ID" value="PKV80075.1"/>
    <property type="molecule type" value="Genomic_DNA"/>
</dbReference>
<accession>A0A2N3VER4</accession>
<keyword evidence="1" id="KW-0472">Membrane</keyword>
<reference evidence="2 3" key="1">
    <citation type="submission" date="2017-12" db="EMBL/GenBank/DDBJ databases">
        <title>Sequencing the genomes of 1000 Actinobacteria strains.</title>
        <authorList>
            <person name="Klenk H.-P."/>
        </authorList>
    </citation>
    <scope>NUCLEOTIDE SEQUENCE [LARGE SCALE GENOMIC DNA]</scope>
    <source>
        <strain evidence="2 3">DSM 44489</strain>
    </source>
</reference>
<dbReference type="Proteomes" id="UP000233766">
    <property type="component" value="Unassembled WGS sequence"/>
</dbReference>
<evidence type="ECO:0008006" key="4">
    <source>
        <dbReference type="Google" id="ProtNLM"/>
    </source>
</evidence>
<feature type="transmembrane region" description="Helical" evidence="1">
    <location>
        <begin position="30"/>
        <end position="49"/>
    </location>
</feature>
<keyword evidence="1" id="KW-1133">Transmembrane helix</keyword>
<sequence length="429" mass="45461">MHPTAGSARKSRSTSVAFVLAPERRTRADIFVAIAIAVTLIVAAFVVWARADATGTDSVTAASPAPTITAATQLPTTLREQWHAADESSRRALTSGNVVVTGDHGTVSGRDPVSGNQLWWYRRDMPLCGVESQFGTVIATYRDQRGCSQSVMLEADTGERRVARSSYMDDEIRVSGDGTYLLALGANRLEMWRSDLVRTLEYGYVDAPVNPNTQPRSGCALRSAASSSSRLAVLERCPGDATNRLTVLNPAPKESTAPEEHGSRVLTAPGADSPDVRVIAVSDNKIAVYYPPTEPTATGLGLPARIAVHDGTGNEIATHQLAAPWDERATVTRLGSAIYVFTGDSLIALSSSTLQPVWTVRDALGTPALMAGRLLVPVSGGQLAVDSGNGATVAEIPLTRTDYRGDTISTAVLGNTVFERRGGQLYALG</sequence>
<comment type="caution">
    <text evidence="2">The sequence shown here is derived from an EMBL/GenBank/DDBJ whole genome shotgun (WGS) entry which is preliminary data.</text>
</comment>
<dbReference type="SUPFAM" id="SSF50998">
    <property type="entry name" value="Quinoprotein alcohol dehydrogenase-like"/>
    <property type="match status" value="1"/>
</dbReference>
<dbReference type="Gene3D" id="2.130.10.10">
    <property type="entry name" value="YVTN repeat-like/Quinoprotein amine dehydrogenase"/>
    <property type="match status" value="1"/>
</dbReference>
<evidence type="ECO:0000313" key="3">
    <source>
        <dbReference type="Proteomes" id="UP000233766"/>
    </source>
</evidence>
<gene>
    <name evidence="2" type="ORF">ATK86_4491</name>
</gene>